<protein>
    <submittedName>
        <fullName evidence="2">Flavodoxin</fullName>
    </submittedName>
</protein>
<evidence type="ECO:0000313" key="3">
    <source>
        <dbReference type="Proteomes" id="UP000051048"/>
    </source>
</evidence>
<dbReference type="PROSITE" id="PS50902">
    <property type="entry name" value="FLAVODOXIN_LIKE"/>
    <property type="match status" value="1"/>
</dbReference>
<gene>
    <name evidence="2" type="ORF">FC36_GL001100</name>
</gene>
<dbReference type="InterPro" id="IPR029039">
    <property type="entry name" value="Flavoprotein-like_sf"/>
</dbReference>
<reference evidence="2 3" key="1">
    <citation type="journal article" date="2015" name="Genome Announc.">
        <title>Expanding the biotechnology potential of lactobacilli through comparative genomics of 213 strains and associated genera.</title>
        <authorList>
            <person name="Sun Z."/>
            <person name="Harris H.M."/>
            <person name="McCann A."/>
            <person name="Guo C."/>
            <person name="Argimon S."/>
            <person name="Zhang W."/>
            <person name="Yang X."/>
            <person name="Jeffery I.B."/>
            <person name="Cooney J.C."/>
            <person name="Kagawa T.F."/>
            <person name="Liu W."/>
            <person name="Song Y."/>
            <person name="Salvetti E."/>
            <person name="Wrobel A."/>
            <person name="Rasinkangas P."/>
            <person name="Parkhill J."/>
            <person name="Rea M.C."/>
            <person name="O'Sullivan O."/>
            <person name="Ritari J."/>
            <person name="Douillard F.P."/>
            <person name="Paul Ross R."/>
            <person name="Yang R."/>
            <person name="Briner A.E."/>
            <person name="Felis G.E."/>
            <person name="de Vos W.M."/>
            <person name="Barrangou R."/>
            <person name="Klaenhammer T.R."/>
            <person name="Caufield P.W."/>
            <person name="Cui Y."/>
            <person name="Zhang H."/>
            <person name="O'Toole P.W."/>
        </authorList>
    </citation>
    <scope>NUCLEOTIDE SEQUENCE [LARGE SCALE GENOMIC DNA]</scope>
    <source>
        <strain evidence="2 3">DSM 15833</strain>
    </source>
</reference>
<dbReference type="Gene3D" id="3.40.50.360">
    <property type="match status" value="1"/>
</dbReference>
<dbReference type="STRING" id="1423740.FC36_GL001100"/>
<dbReference type="InterPro" id="IPR008254">
    <property type="entry name" value="Flavodoxin/NO_synth"/>
</dbReference>
<dbReference type="Pfam" id="PF12682">
    <property type="entry name" value="Flavodoxin_4"/>
    <property type="match status" value="1"/>
</dbReference>
<dbReference type="PANTHER" id="PTHR39201:SF1">
    <property type="entry name" value="FLAVODOXIN-LIKE DOMAIN-CONTAINING PROTEIN"/>
    <property type="match status" value="1"/>
</dbReference>
<dbReference type="PROSITE" id="PS00201">
    <property type="entry name" value="FLAVODOXIN"/>
    <property type="match status" value="1"/>
</dbReference>
<dbReference type="OrthoDB" id="9806505at2"/>
<organism evidence="2 3">
    <name type="scientific">Ligilactobacillus equi DSM 15833 = JCM 10991</name>
    <dbReference type="NCBI Taxonomy" id="1423740"/>
    <lineage>
        <taxon>Bacteria</taxon>
        <taxon>Bacillati</taxon>
        <taxon>Bacillota</taxon>
        <taxon>Bacilli</taxon>
        <taxon>Lactobacillales</taxon>
        <taxon>Lactobacillaceae</taxon>
        <taxon>Ligilactobacillus</taxon>
    </lineage>
</organism>
<dbReference type="InterPro" id="IPR001226">
    <property type="entry name" value="Flavodoxin_CS"/>
</dbReference>
<proteinExistence type="predicted"/>
<accession>A0A0R1THQ3</accession>
<dbReference type="SUPFAM" id="SSF52218">
    <property type="entry name" value="Flavoproteins"/>
    <property type="match status" value="1"/>
</dbReference>
<dbReference type="Proteomes" id="UP000051048">
    <property type="component" value="Unassembled WGS sequence"/>
</dbReference>
<feature type="domain" description="Flavodoxin-like" evidence="1">
    <location>
        <begin position="3"/>
        <end position="153"/>
    </location>
</feature>
<dbReference type="GO" id="GO:0016651">
    <property type="term" value="F:oxidoreductase activity, acting on NAD(P)H"/>
    <property type="evidence" value="ECO:0007669"/>
    <property type="project" value="UniProtKB-ARBA"/>
</dbReference>
<name>A0A0R1THQ3_9LACO</name>
<dbReference type="AlphaFoldDB" id="A0A0R1THQ3"/>
<dbReference type="PANTHER" id="PTHR39201">
    <property type="entry name" value="EXPORTED PROTEIN-RELATED"/>
    <property type="match status" value="1"/>
</dbReference>
<comment type="caution">
    <text evidence="2">The sequence shown here is derived from an EMBL/GenBank/DDBJ whole genome shotgun (WGS) entry which is preliminary data.</text>
</comment>
<evidence type="ECO:0000259" key="1">
    <source>
        <dbReference type="PROSITE" id="PS50902"/>
    </source>
</evidence>
<sequence length="153" mass="17243">MKTLVIYFSETGTTKKCAQIIADATNADLYEIKAKIPYTSQDRNWHDNASRCNQEQADDTCRPAFVGNLPDLSKYERILIGHPTWWGIPPRIIQTVLDHLDLTTKNLGSFATSGGSTYQKAQPIFDSYTAKKHITGEVLNSPDAINRWLKKLN</sequence>
<dbReference type="GO" id="GO:0009055">
    <property type="term" value="F:electron transfer activity"/>
    <property type="evidence" value="ECO:0007669"/>
    <property type="project" value="InterPro"/>
</dbReference>
<dbReference type="PATRIC" id="fig|1423740.3.peg.1184"/>
<dbReference type="RefSeq" id="WP_025021185.1">
    <property type="nucleotide sequence ID" value="NZ_AZFH01000154.1"/>
</dbReference>
<evidence type="ECO:0000313" key="2">
    <source>
        <dbReference type="EMBL" id="KRL78259.1"/>
    </source>
</evidence>
<dbReference type="EMBL" id="AZFH01000154">
    <property type="protein sequence ID" value="KRL78259.1"/>
    <property type="molecule type" value="Genomic_DNA"/>
</dbReference>
<dbReference type="GO" id="GO:0010181">
    <property type="term" value="F:FMN binding"/>
    <property type="evidence" value="ECO:0007669"/>
    <property type="project" value="InterPro"/>
</dbReference>